<dbReference type="OrthoDB" id="9768187at2"/>
<dbReference type="InterPro" id="IPR018365">
    <property type="entry name" value="Cell_cycle_FtsW-rel_CS"/>
</dbReference>
<comment type="catalytic activity">
    <reaction evidence="11">
        <text>[GlcNAc-(1-&gt;4)-Mur2Ac(oyl-L-Ala-gamma-D-Glu-L-Lys-D-Ala-D-Ala)](n)-di-trans,octa-cis-undecaprenyl diphosphate + beta-D-GlcNAc-(1-&gt;4)-Mur2Ac(oyl-L-Ala-gamma-D-Glu-L-Lys-D-Ala-D-Ala)-di-trans,octa-cis-undecaprenyl diphosphate = [GlcNAc-(1-&gt;4)-Mur2Ac(oyl-L-Ala-gamma-D-Glu-L-Lys-D-Ala-D-Ala)](n+1)-di-trans,octa-cis-undecaprenyl diphosphate + di-trans,octa-cis-undecaprenyl diphosphate + H(+)</text>
        <dbReference type="Rhea" id="RHEA:23708"/>
        <dbReference type="Rhea" id="RHEA-COMP:9602"/>
        <dbReference type="Rhea" id="RHEA-COMP:9603"/>
        <dbReference type="ChEBI" id="CHEBI:15378"/>
        <dbReference type="ChEBI" id="CHEBI:58405"/>
        <dbReference type="ChEBI" id="CHEBI:60033"/>
        <dbReference type="ChEBI" id="CHEBI:78435"/>
        <dbReference type="EC" id="2.4.99.28"/>
    </reaction>
</comment>
<evidence type="ECO:0000256" key="9">
    <source>
        <dbReference type="ARBA" id="ARBA00023136"/>
    </source>
</evidence>
<dbReference type="HAMAP" id="MF_02079">
    <property type="entry name" value="PGT_RodA"/>
    <property type="match status" value="1"/>
</dbReference>
<evidence type="ECO:0000256" key="11">
    <source>
        <dbReference type="HAMAP-Rule" id="MF_02079"/>
    </source>
</evidence>
<dbReference type="GO" id="GO:0008360">
    <property type="term" value="P:regulation of cell shape"/>
    <property type="evidence" value="ECO:0007669"/>
    <property type="project" value="UniProtKB-KW"/>
</dbReference>
<dbReference type="AlphaFoldDB" id="A0A369CIP8"/>
<comment type="caution">
    <text evidence="12">The sequence shown here is derived from an EMBL/GenBank/DDBJ whole genome shotgun (WGS) entry which is preliminary data.</text>
</comment>
<feature type="transmembrane region" description="Helical" evidence="11">
    <location>
        <begin position="283"/>
        <end position="300"/>
    </location>
</feature>
<keyword evidence="10 11" id="KW-0961">Cell wall biogenesis/degradation</keyword>
<evidence type="ECO:0000256" key="1">
    <source>
        <dbReference type="ARBA" id="ARBA00004141"/>
    </source>
</evidence>
<accession>A0A369CIP8</accession>
<dbReference type="GO" id="GO:0032153">
    <property type="term" value="C:cell division site"/>
    <property type="evidence" value="ECO:0007669"/>
    <property type="project" value="TreeGrafter"/>
</dbReference>
<evidence type="ECO:0000256" key="6">
    <source>
        <dbReference type="ARBA" id="ARBA00022960"/>
    </source>
</evidence>
<dbReference type="InterPro" id="IPR001182">
    <property type="entry name" value="FtsW/RodA"/>
</dbReference>
<feature type="transmembrane region" description="Helical" evidence="11">
    <location>
        <begin position="172"/>
        <end position="189"/>
    </location>
</feature>
<keyword evidence="9 11" id="KW-0472">Membrane</keyword>
<evidence type="ECO:0000256" key="5">
    <source>
        <dbReference type="ARBA" id="ARBA00022692"/>
    </source>
</evidence>
<dbReference type="PANTHER" id="PTHR30474">
    <property type="entry name" value="CELL CYCLE PROTEIN"/>
    <property type="match status" value="1"/>
</dbReference>
<keyword evidence="8 11" id="KW-1133">Transmembrane helix</keyword>
<protein>
    <recommendedName>
        <fullName evidence="11">Peptidoglycan glycosyltransferase MrdB</fullName>
        <shortName evidence="11">PGT</shortName>
        <ecNumber evidence="11">2.4.99.28</ecNumber>
    </recommendedName>
    <alternativeName>
        <fullName evidence="11">Cell elongation protein RodA</fullName>
    </alternativeName>
    <alternativeName>
        <fullName evidence="11">Cell wall polymerase</fullName>
    </alternativeName>
    <alternativeName>
        <fullName evidence="11">Peptidoglycan polymerase</fullName>
        <shortName evidence="11">PG polymerase</shortName>
    </alternativeName>
</protein>
<dbReference type="Pfam" id="PF01098">
    <property type="entry name" value="FTSW_RODA_SPOVE"/>
    <property type="match status" value="1"/>
</dbReference>
<keyword evidence="5 11" id="KW-0812">Transmembrane</keyword>
<feature type="transmembrane region" description="Helical" evidence="11">
    <location>
        <begin position="349"/>
        <end position="370"/>
    </location>
</feature>
<keyword evidence="6 11" id="KW-0133">Cell shape</keyword>
<keyword evidence="2 11" id="KW-1003">Cell membrane</keyword>
<dbReference type="InterPro" id="IPR011923">
    <property type="entry name" value="RodA/MrdB"/>
</dbReference>
<dbReference type="NCBIfam" id="TIGR02210">
    <property type="entry name" value="rodA_shape"/>
    <property type="match status" value="1"/>
</dbReference>
<dbReference type="GO" id="GO:0071555">
    <property type="term" value="P:cell wall organization"/>
    <property type="evidence" value="ECO:0007669"/>
    <property type="project" value="UniProtKB-KW"/>
</dbReference>
<evidence type="ECO:0000256" key="3">
    <source>
        <dbReference type="ARBA" id="ARBA00022676"/>
    </source>
</evidence>
<name>A0A369CIP8_9GAMM</name>
<gene>
    <name evidence="11" type="primary">mrdB</name>
    <name evidence="11" type="synonym">rodA</name>
    <name evidence="12" type="ORF">DFQ59_101457</name>
</gene>
<dbReference type="GO" id="GO:0051301">
    <property type="term" value="P:cell division"/>
    <property type="evidence" value="ECO:0007669"/>
    <property type="project" value="InterPro"/>
</dbReference>
<evidence type="ECO:0000256" key="8">
    <source>
        <dbReference type="ARBA" id="ARBA00022989"/>
    </source>
</evidence>
<dbReference type="GO" id="GO:0009252">
    <property type="term" value="P:peptidoglycan biosynthetic process"/>
    <property type="evidence" value="ECO:0007669"/>
    <property type="project" value="UniProtKB-UniRule"/>
</dbReference>
<dbReference type="UniPathway" id="UPA00219"/>
<dbReference type="PANTHER" id="PTHR30474:SF1">
    <property type="entry name" value="PEPTIDOGLYCAN GLYCOSYLTRANSFERASE MRDB"/>
    <property type="match status" value="1"/>
</dbReference>
<dbReference type="GO" id="GO:0008955">
    <property type="term" value="F:peptidoglycan glycosyltransferase activity"/>
    <property type="evidence" value="ECO:0007669"/>
    <property type="project" value="UniProtKB-UniRule"/>
</dbReference>
<reference evidence="12 13" key="1">
    <citation type="submission" date="2018-07" db="EMBL/GenBank/DDBJ databases">
        <title>Genomic Encyclopedia of Type Strains, Phase IV (KMG-IV): sequencing the most valuable type-strain genomes for metagenomic binning, comparative biology and taxonomic classification.</title>
        <authorList>
            <person name="Goeker M."/>
        </authorList>
    </citation>
    <scope>NUCLEOTIDE SEQUENCE [LARGE SCALE GENOMIC DNA]</scope>
    <source>
        <strain evidence="12 13">DSM 26407</strain>
    </source>
</reference>
<evidence type="ECO:0000313" key="13">
    <source>
        <dbReference type="Proteomes" id="UP000252707"/>
    </source>
</evidence>
<feature type="transmembrane region" description="Helical" evidence="11">
    <location>
        <begin position="62"/>
        <end position="80"/>
    </location>
</feature>
<comment type="subcellular location">
    <subcellularLocation>
        <location evidence="11">Cell inner membrane</location>
        <topology evidence="11">Multi-pass membrane protein</topology>
    </subcellularLocation>
    <subcellularLocation>
        <location evidence="1">Membrane</location>
        <topology evidence="1">Multi-pass membrane protein</topology>
    </subcellularLocation>
</comment>
<organism evidence="12 13">
    <name type="scientific">Thioalbus denitrificans</name>
    <dbReference type="NCBI Taxonomy" id="547122"/>
    <lineage>
        <taxon>Bacteria</taxon>
        <taxon>Pseudomonadati</taxon>
        <taxon>Pseudomonadota</taxon>
        <taxon>Gammaproteobacteria</taxon>
        <taxon>Chromatiales</taxon>
        <taxon>Ectothiorhodospiraceae</taxon>
        <taxon>Thioalbus</taxon>
    </lineage>
</organism>
<feature type="transmembrane region" description="Helical" evidence="11">
    <location>
        <begin position="321"/>
        <end position="343"/>
    </location>
</feature>
<evidence type="ECO:0000256" key="2">
    <source>
        <dbReference type="ARBA" id="ARBA00022475"/>
    </source>
</evidence>
<evidence type="ECO:0000256" key="4">
    <source>
        <dbReference type="ARBA" id="ARBA00022679"/>
    </source>
</evidence>
<dbReference type="GO" id="GO:0005886">
    <property type="term" value="C:plasma membrane"/>
    <property type="evidence" value="ECO:0007669"/>
    <property type="project" value="UniProtKB-SubCell"/>
</dbReference>
<sequence length="379" mass="41058">MIESQSVRHLGSASSSMHRRTLSERLHLDLPLLGGLILLAGISLVVLYSAGGQDSGLLVRQGLRLGLALGVMFALAQVPPHQYRHWTPWLYGLGLLLLVLVEVAGDVGKGAQRWLDLGLFRFQPSEIMKIALPLMVARLLSNHTLPPDWRSLVQAGVAIALPVALIARQPDLGTALLVASSGVFVVLLAGLRWRLVGGFALLAAALAPVLWMFMHDYQRQRVLTLLDPERDPLGTGYHIIQSKIAVGSGGLYGKGWLNGTQSHLDFLPERSTDFIFAVYGEEFGMLGALLLLAVFLYVVYRGLWIALQAQDSFGRLVGGSLVLTFFVYLFVNMGMVIGLLPVVGVPLPLISYGGTSLVTLMAGFGILMSIHTHRKLLAG</sequence>
<dbReference type="GO" id="GO:0015648">
    <property type="term" value="F:lipid-linked peptidoglycan transporter activity"/>
    <property type="evidence" value="ECO:0007669"/>
    <property type="project" value="TreeGrafter"/>
</dbReference>
<keyword evidence="3 11" id="KW-0328">Glycosyltransferase</keyword>
<dbReference type="PROSITE" id="PS00428">
    <property type="entry name" value="FTSW_RODA_SPOVE"/>
    <property type="match status" value="1"/>
</dbReference>
<keyword evidence="11" id="KW-0997">Cell inner membrane</keyword>
<evidence type="ECO:0000256" key="10">
    <source>
        <dbReference type="ARBA" id="ARBA00023316"/>
    </source>
</evidence>
<keyword evidence="13" id="KW-1185">Reference proteome</keyword>
<comment type="pathway">
    <text evidence="11">Cell wall biogenesis; peptidoglycan biosynthesis.</text>
</comment>
<comment type="function">
    <text evidence="11">Peptidoglycan polymerase that is essential for cell wall elongation.</text>
</comment>
<comment type="similarity">
    <text evidence="11">Belongs to the SEDS family. MrdB/RodA subfamily.</text>
</comment>
<dbReference type="Proteomes" id="UP000252707">
    <property type="component" value="Unassembled WGS sequence"/>
</dbReference>
<keyword evidence="4 11" id="KW-0808">Transferase</keyword>
<evidence type="ECO:0000313" key="12">
    <source>
        <dbReference type="EMBL" id="RCX33158.1"/>
    </source>
</evidence>
<feature type="transmembrane region" description="Helical" evidence="11">
    <location>
        <begin position="86"/>
        <end position="105"/>
    </location>
</feature>
<evidence type="ECO:0000256" key="7">
    <source>
        <dbReference type="ARBA" id="ARBA00022984"/>
    </source>
</evidence>
<dbReference type="EC" id="2.4.99.28" evidence="11"/>
<dbReference type="EMBL" id="QPJY01000001">
    <property type="protein sequence ID" value="RCX33158.1"/>
    <property type="molecule type" value="Genomic_DNA"/>
</dbReference>
<feature type="transmembrane region" description="Helical" evidence="11">
    <location>
        <begin position="30"/>
        <end position="50"/>
    </location>
</feature>
<feature type="transmembrane region" description="Helical" evidence="11">
    <location>
        <begin position="196"/>
        <end position="214"/>
    </location>
</feature>
<keyword evidence="7 11" id="KW-0573">Peptidoglycan synthesis</keyword>
<proteinExistence type="inferred from homology"/>